<gene>
    <name evidence="1" type="ORF">Amon02_000705100</name>
</gene>
<proteinExistence type="predicted"/>
<accession>A0ACB5TAH0</accession>
<dbReference type="EMBL" id="BSXS01005715">
    <property type="protein sequence ID" value="GME84726.1"/>
    <property type="molecule type" value="Genomic_DNA"/>
</dbReference>
<protein>
    <submittedName>
        <fullName evidence="1">Unnamed protein product</fullName>
    </submittedName>
</protein>
<evidence type="ECO:0000313" key="1">
    <source>
        <dbReference type="EMBL" id="GME84726.1"/>
    </source>
</evidence>
<name>A0ACB5TAH0_AMBMO</name>
<comment type="caution">
    <text evidence="1">The sequence shown here is derived from an EMBL/GenBank/DDBJ whole genome shotgun (WGS) entry which is preliminary data.</text>
</comment>
<evidence type="ECO:0000313" key="2">
    <source>
        <dbReference type="Proteomes" id="UP001165064"/>
    </source>
</evidence>
<dbReference type="Proteomes" id="UP001165064">
    <property type="component" value="Unassembled WGS sequence"/>
</dbReference>
<keyword evidence="2" id="KW-1185">Reference proteome</keyword>
<reference evidence="1" key="1">
    <citation type="submission" date="2023-04" db="EMBL/GenBank/DDBJ databases">
        <title>Ambrosiozyma monospora NBRC 10751.</title>
        <authorList>
            <person name="Ichikawa N."/>
            <person name="Sato H."/>
            <person name="Tonouchi N."/>
        </authorList>
    </citation>
    <scope>NUCLEOTIDE SEQUENCE</scope>
    <source>
        <strain evidence="1">NBRC 10751</strain>
    </source>
</reference>
<sequence length="154" mass="17678">MIERKPDTSKDLSSLSSGSVSNTPSTFQDTENVDSYPVKRMLSNLSKTLSHNIHSNEDNDTDALYKVLTEKSHDLERIKSNMEEGAGILGPLEQPIDLEKVTTDFQPEKDQSELTHEEDKWKYEIDEETGMRLVVFTDDDKENPRNWSSAYRCY</sequence>
<organism evidence="1 2">
    <name type="scientific">Ambrosiozyma monospora</name>
    <name type="common">Yeast</name>
    <name type="synonym">Endomycopsis monosporus</name>
    <dbReference type="NCBI Taxonomy" id="43982"/>
    <lineage>
        <taxon>Eukaryota</taxon>
        <taxon>Fungi</taxon>
        <taxon>Dikarya</taxon>
        <taxon>Ascomycota</taxon>
        <taxon>Saccharomycotina</taxon>
        <taxon>Pichiomycetes</taxon>
        <taxon>Pichiales</taxon>
        <taxon>Pichiaceae</taxon>
        <taxon>Ambrosiozyma</taxon>
    </lineage>
</organism>